<evidence type="ECO:0000259" key="1">
    <source>
        <dbReference type="Pfam" id="PF13173"/>
    </source>
</evidence>
<feature type="domain" description="DUF4143" evidence="2">
    <location>
        <begin position="221"/>
        <end position="380"/>
    </location>
</feature>
<gene>
    <name evidence="3" type="ORF">UX92_C0002G0002</name>
</gene>
<dbReference type="PATRIC" id="fig|1618354.3.peg.42"/>
<dbReference type="InterPro" id="IPR041682">
    <property type="entry name" value="AAA_14"/>
</dbReference>
<dbReference type="Proteomes" id="UP000034565">
    <property type="component" value="Unassembled WGS sequence"/>
</dbReference>
<evidence type="ECO:0000259" key="2">
    <source>
        <dbReference type="Pfam" id="PF13635"/>
    </source>
</evidence>
<feature type="domain" description="AAA" evidence="1">
    <location>
        <begin position="19"/>
        <end position="152"/>
    </location>
</feature>
<dbReference type="Pfam" id="PF13635">
    <property type="entry name" value="DUF4143"/>
    <property type="match status" value="1"/>
</dbReference>
<protein>
    <submittedName>
        <fullName evidence="3">AAA ATPase</fullName>
    </submittedName>
</protein>
<dbReference type="AlphaFoldDB" id="A0A0G1UW54"/>
<dbReference type="EMBL" id="LCOA01000002">
    <property type="protein sequence ID" value="KKU70258.1"/>
    <property type="molecule type" value="Genomic_DNA"/>
</dbReference>
<dbReference type="InterPro" id="IPR027417">
    <property type="entry name" value="P-loop_NTPase"/>
</dbReference>
<proteinExistence type="predicted"/>
<dbReference type="SUPFAM" id="SSF52540">
    <property type="entry name" value="P-loop containing nucleoside triphosphate hydrolases"/>
    <property type="match status" value="1"/>
</dbReference>
<dbReference type="PANTHER" id="PTHR33295:SF7">
    <property type="entry name" value="ATPASE"/>
    <property type="match status" value="1"/>
</dbReference>
<dbReference type="Pfam" id="PF13173">
    <property type="entry name" value="AAA_14"/>
    <property type="match status" value="1"/>
</dbReference>
<evidence type="ECO:0000313" key="4">
    <source>
        <dbReference type="Proteomes" id="UP000034565"/>
    </source>
</evidence>
<dbReference type="PANTHER" id="PTHR33295">
    <property type="entry name" value="ATPASE"/>
    <property type="match status" value="1"/>
</dbReference>
<organism evidence="3 4">
    <name type="scientific">Candidatus Amesbacteria bacterium GW2011_GWA1_47_20</name>
    <dbReference type="NCBI Taxonomy" id="1618354"/>
    <lineage>
        <taxon>Bacteria</taxon>
        <taxon>Candidatus Amesiibacteriota</taxon>
    </lineage>
</organism>
<comment type="caution">
    <text evidence="3">The sequence shown here is derived from an EMBL/GenBank/DDBJ whole genome shotgun (WGS) entry which is preliminary data.</text>
</comment>
<dbReference type="Gene3D" id="3.40.50.300">
    <property type="entry name" value="P-loop containing nucleotide triphosphate hydrolases"/>
    <property type="match status" value="1"/>
</dbReference>
<accession>A0A0G1UW54</accession>
<dbReference type="InterPro" id="IPR025420">
    <property type="entry name" value="DUF4143"/>
</dbReference>
<evidence type="ECO:0000313" key="3">
    <source>
        <dbReference type="EMBL" id="KKU70258.1"/>
    </source>
</evidence>
<reference evidence="3 4" key="1">
    <citation type="journal article" date="2015" name="Nature">
        <title>rRNA introns, odd ribosomes, and small enigmatic genomes across a large radiation of phyla.</title>
        <authorList>
            <person name="Brown C.T."/>
            <person name="Hug L.A."/>
            <person name="Thomas B.C."/>
            <person name="Sharon I."/>
            <person name="Castelle C.J."/>
            <person name="Singh A."/>
            <person name="Wilkins M.J."/>
            <person name="Williams K.H."/>
            <person name="Banfield J.F."/>
        </authorList>
    </citation>
    <scope>NUCLEOTIDE SEQUENCE [LARGE SCALE GENOMIC DNA]</scope>
</reference>
<name>A0A0G1UW54_9BACT</name>
<sequence>MFKRKLEEELSKWKQMPGRKPLILRGARQVGKTSLIRQWASDNFPQCVEINLEKKDQYNVFNAASSVADFLKRVKLVMGQNIIESQTLLFIDEIQESKNVLELLRFFAEEKPGLHLITAGSLLEAKLGDNWTIPVGRVDYRYLYPLTFFEFLRAVGQLDLVQELQTVRWGETLTGAVLAQEWFKEYLTVGGMPEVVARWVPNKDYLAAQQVLTRLQTAYAEDIGRYAVGAERKYLELVIEIGPRLAGGLFNYHNFGESGYRSREIGEAVRKAEQVMLLRQIIAINSTVLPLARKYKRSKKLVWLDVGLVNQINNNYQELLTGGYKGKIMEQVVGQTLVAGSSSRPQDVYYWARNKDEGSAEVDYCVQLRNKLIAIEVKAGGIREMKSLFSLLKIDPQVVPIRVSWDQLQVERYRHDGLQYEVRSIPFYLLERWKELIV</sequence>